<sequence>MDKESPPYTKRLCCTKPELTVYMSGTIKNASNENLKDWLRKIVSPPICFEYIAKRDPNIWGHVHFRTHDFASKFYYAMEGKTFSRKLKDSTQFEDTAYQEYQPYALFELHENRQDFYVIKFHTPGVNHKEQVEIDVNDDDKSITINARGLEIEQSGSVIFNNLLTKFEVNIDLQKKVNLNEEANVVVENSISTVQLKMVNNKRKIPIA</sequence>
<dbReference type="Gene3D" id="2.60.40.790">
    <property type="match status" value="1"/>
</dbReference>
<dbReference type="EMBL" id="LLXI01000226">
    <property type="protein sequence ID" value="PKY42934.1"/>
    <property type="molecule type" value="Genomic_DNA"/>
</dbReference>
<dbReference type="VEuPathDB" id="FungiDB:RhiirFUN_025294"/>
<proteinExistence type="predicted"/>
<protein>
    <submittedName>
        <fullName evidence="1">Uncharacterized protein</fullName>
    </submittedName>
</protein>
<organism evidence="1 2">
    <name type="scientific">Rhizophagus irregularis</name>
    <dbReference type="NCBI Taxonomy" id="588596"/>
    <lineage>
        <taxon>Eukaryota</taxon>
        <taxon>Fungi</taxon>
        <taxon>Fungi incertae sedis</taxon>
        <taxon>Mucoromycota</taxon>
        <taxon>Glomeromycotina</taxon>
        <taxon>Glomeromycetes</taxon>
        <taxon>Glomerales</taxon>
        <taxon>Glomeraceae</taxon>
        <taxon>Rhizophagus</taxon>
    </lineage>
</organism>
<gene>
    <name evidence="1" type="ORF">RhiirA4_417868</name>
</gene>
<reference evidence="1 2" key="1">
    <citation type="submission" date="2015-10" db="EMBL/GenBank/DDBJ databases">
        <title>Genome analyses suggest a sexual origin of heterokaryosis in a supposedly ancient asexual fungus.</title>
        <authorList>
            <person name="Ropars J."/>
            <person name="Sedzielewska K."/>
            <person name="Noel J."/>
            <person name="Charron P."/>
            <person name="Farinelli L."/>
            <person name="Marton T."/>
            <person name="Kruger M."/>
            <person name="Pelin A."/>
            <person name="Brachmann A."/>
            <person name="Corradi N."/>
        </authorList>
    </citation>
    <scope>NUCLEOTIDE SEQUENCE [LARGE SCALE GENOMIC DNA]</scope>
    <source>
        <strain evidence="1 2">A4</strain>
    </source>
</reference>
<comment type="caution">
    <text evidence="1">The sequence shown here is derived from an EMBL/GenBank/DDBJ whole genome shotgun (WGS) entry which is preliminary data.</text>
</comment>
<dbReference type="VEuPathDB" id="FungiDB:FUN_003459"/>
<evidence type="ECO:0000313" key="2">
    <source>
        <dbReference type="Proteomes" id="UP000234323"/>
    </source>
</evidence>
<keyword evidence="2" id="KW-1185">Reference proteome</keyword>
<dbReference type="Proteomes" id="UP000234323">
    <property type="component" value="Unassembled WGS sequence"/>
</dbReference>
<evidence type="ECO:0000313" key="1">
    <source>
        <dbReference type="EMBL" id="PKY42934.1"/>
    </source>
</evidence>
<dbReference type="AlphaFoldDB" id="A0A2I1G8H5"/>
<name>A0A2I1G8H5_9GLOM</name>
<dbReference type="InterPro" id="IPR008978">
    <property type="entry name" value="HSP20-like_chaperone"/>
</dbReference>
<accession>A0A2I1G8H5</accession>